<reference evidence="2 3" key="1">
    <citation type="submission" date="2019-07" db="EMBL/GenBank/DDBJ databases">
        <title>De Novo Assembly of kiwifruit Actinidia rufa.</title>
        <authorList>
            <person name="Sugita-Konishi S."/>
            <person name="Sato K."/>
            <person name="Mori E."/>
            <person name="Abe Y."/>
            <person name="Kisaki G."/>
            <person name="Hamano K."/>
            <person name="Suezawa K."/>
            <person name="Otani M."/>
            <person name="Fukuda T."/>
            <person name="Manabe T."/>
            <person name="Gomi K."/>
            <person name="Tabuchi M."/>
            <person name="Akimitsu K."/>
            <person name="Kataoka I."/>
        </authorList>
    </citation>
    <scope>NUCLEOTIDE SEQUENCE [LARGE SCALE GENOMIC DNA]</scope>
    <source>
        <strain evidence="3">cv. Fuchu</strain>
    </source>
</reference>
<feature type="chain" id="PRO_5029681104" evidence="1">
    <location>
        <begin position="32"/>
        <end position="79"/>
    </location>
</feature>
<feature type="signal peptide" evidence="1">
    <location>
        <begin position="1"/>
        <end position="31"/>
    </location>
</feature>
<dbReference type="Proteomes" id="UP000585474">
    <property type="component" value="Unassembled WGS sequence"/>
</dbReference>
<organism evidence="2 3">
    <name type="scientific">Actinidia rufa</name>
    <dbReference type="NCBI Taxonomy" id="165716"/>
    <lineage>
        <taxon>Eukaryota</taxon>
        <taxon>Viridiplantae</taxon>
        <taxon>Streptophyta</taxon>
        <taxon>Embryophyta</taxon>
        <taxon>Tracheophyta</taxon>
        <taxon>Spermatophyta</taxon>
        <taxon>Magnoliopsida</taxon>
        <taxon>eudicotyledons</taxon>
        <taxon>Gunneridae</taxon>
        <taxon>Pentapetalae</taxon>
        <taxon>asterids</taxon>
        <taxon>Ericales</taxon>
        <taxon>Actinidiaceae</taxon>
        <taxon>Actinidia</taxon>
    </lineage>
</organism>
<keyword evidence="1" id="KW-0732">Signal</keyword>
<sequence length="79" mass="8657">MEAKRRLSTTTAALSMLLLTVVLMNFPAAKAWPVRRHPVPELYSRSVQVRLPSVLADFAVHGQVPVGRHHASGQVCEAV</sequence>
<keyword evidence="3" id="KW-1185">Reference proteome</keyword>
<comment type="caution">
    <text evidence="2">The sequence shown here is derived from an EMBL/GenBank/DDBJ whole genome shotgun (WGS) entry which is preliminary data.</text>
</comment>
<proteinExistence type="predicted"/>
<name>A0A7J0EZ20_9ERIC</name>
<protein>
    <submittedName>
        <fullName evidence="2">Uncharacterized protein</fullName>
    </submittedName>
</protein>
<gene>
    <name evidence="2" type="ORF">Acr_08g0000780</name>
</gene>
<evidence type="ECO:0000256" key="1">
    <source>
        <dbReference type="SAM" id="SignalP"/>
    </source>
</evidence>
<dbReference type="EMBL" id="BJWL01000008">
    <property type="protein sequence ID" value="GFY91682.1"/>
    <property type="molecule type" value="Genomic_DNA"/>
</dbReference>
<evidence type="ECO:0000313" key="3">
    <source>
        <dbReference type="Proteomes" id="UP000585474"/>
    </source>
</evidence>
<dbReference type="AlphaFoldDB" id="A0A7J0EZ20"/>
<accession>A0A7J0EZ20</accession>
<evidence type="ECO:0000313" key="2">
    <source>
        <dbReference type="EMBL" id="GFY91682.1"/>
    </source>
</evidence>